<dbReference type="Proteomes" id="UP000800093">
    <property type="component" value="Unassembled WGS sequence"/>
</dbReference>
<protein>
    <submittedName>
        <fullName evidence="3">Uncharacterized protein</fullName>
    </submittedName>
</protein>
<feature type="region of interest" description="Disordered" evidence="1">
    <location>
        <begin position="73"/>
        <end position="94"/>
    </location>
</feature>
<proteinExistence type="predicted"/>
<dbReference type="EMBL" id="ML986578">
    <property type="protein sequence ID" value="KAF2271008.1"/>
    <property type="molecule type" value="Genomic_DNA"/>
</dbReference>
<evidence type="ECO:0000313" key="4">
    <source>
        <dbReference type="Proteomes" id="UP000800093"/>
    </source>
</evidence>
<gene>
    <name evidence="3" type="ORF">CC78DRAFT_538701</name>
</gene>
<keyword evidence="2" id="KW-0812">Transmembrane</keyword>
<dbReference type="AlphaFoldDB" id="A0A9P4ND45"/>
<evidence type="ECO:0000256" key="1">
    <source>
        <dbReference type="SAM" id="MobiDB-lite"/>
    </source>
</evidence>
<feature type="compositionally biased region" description="Polar residues" evidence="1">
    <location>
        <begin position="77"/>
        <end position="87"/>
    </location>
</feature>
<keyword evidence="2" id="KW-0472">Membrane</keyword>
<evidence type="ECO:0000313" key="3">
    <source>
        <dbReference type="EMBL" id="KAF2271008.1"/>
    </source>
</evidence>
<sequence>MSTPPTPTLPIATAPIVASLKPQIWPDKTNPVLIAITTTILVALAVIVIVHCMHEKLAFEDIVGSLEQENEFKDSYNSRNPSHTRPQAVSPKQLIAGPAYVPSTRSESPASSKAVRLTNSGLSSHATVTYQSTLPEKKLNRMDKPEQTLHEAYHFSGSTEINRDSSYTLQGFLQSPEIAHRPIRDSWAESIDDTASRISSGISGMYGVDGGFEAMSNAGYGHFGSSSERYVDLFGRYPPSHYNDGTVYTFISEMS</sequence>
<accession>A0A9P4ND45</accession>
<keyword evidence="2" id="KW-1133">Transmembrane helix</keyword>
<reference evidence="4" key="1">
    <citation type="journal article" date="2020" name="Stud. Mycol.">
        <title>101 Dothideomycetes genomes: A test case for predicting lifestyles and emergence of pathogens.</title>
        <authorList>
            <person name="Haridas S."/>
            <person name="Albert R."/>
            <person name="Binder M."/>
            <person name="Bloem J."/>
            <person name="LaButti K."/>
            <person name="Salamov A."/>
            <person name="Andreopoulos B."/>
            <person name="Baker S."/>
            <person name="Barry K."/>
            <person name="Bills G."/>
            <person name="Bluhm B."/>
            <person name="Cannon C."/>
            <person name="Castanera R."/>
            <person name="Culley D."/>
            <person name="Daum C."/>
            <person name="Ezra D."/>
            <person name="Gonzalez J."/>
            <person name="Henrissat B."/>
            <person name="Kuo A."/>
            <person name="Liang C."/>
            <person name="Lipzen A."/>
            <person name="Lutzoni F."/>
            <person name="Magnuson J."/>
            <person name="Mondo S."/>
            <person name="Nolan M."/>
            <person name="Ohm R."/>
            <person name="Pangilinan J."/>
            <person name="Park H.-J."/>
            <person name="Ramirez L."/>
            <person name="Alfaro M."/>
            <person name="Sun H."/>
            <person name="Tritt A."/>
            <person name="Yoshinaga Y."/>
            <person name="Zwiers L.-H."/>
            <person name="Turgeon B."/>
            <person name="Goodwin S."/>
            <person name="Spatafora J."/>
            <person name="Crous P."/>
            <person name="Grigoriev I."/>
        </authorList>
    </citation>
    <scope>NUCLEOTIDE SEQUENCE [LARGE SCALE GENOMIC DNA]</scope>
    <source>
        <strain evidence="4">CBS 304.66</strain>
    </source>
</reference>
<name>A0A9P4ND45_9PLEO</name>
<organism evidence="3 4">
    <name type="scientific">Lojkania enalia</name>
    <dbReference type="NCBI Taxonomy" id="147567"/>
    <lineage>
        <taxon>Eukaryota</taxon>
        <taxon>Fungi</taxon>
        <taxon>Dikarya</taxon>
        <taxon>Ascomycota</taxon>
        <taxon>Pezizomycotina</taxon>
        <taxon>Dothideomycetes</taxon>
        <taxon>Pleosporomycetidae</taxon>
        <taxon>Pleosporales</taxon>
        <taxon>Pleosporales incertae sedis</taxon>
        <taxon>Lojkania</taxon>
    </lineage>
</organism>
<feature type="transmembrane region" description="Helical" evidence="2">
    <location>
        <begin position="32"/>
        <end position="50"/>
    </location>
</feature>
<keyword evidence="4" id="KW-1185">Reference proteome</keyword>
<evidence type="ECO:0000256" key="2">
    <source>
        <dbReference type="SAM" id="Phobius"/>
    </source>
</evidence>
<comment type="caution">
    <text evidence="3">The sequence shown here is derived from an EMBL/GenBank/DDBJ whole genome shotgun (WGS) entry which is preliminary data.</text>
</comment>